<sequence>MTNISTDASNLERINRWNCAISMFKERPVFGYGPGTYMFQYAKYQLKKDRTIISTNAGDGGNAHSEYLGPLSESGVLGLLTFLLIIGTVLYTAVHTWSRLTDSRLKGIVLAAIIGLVTYYVHGFLNNFLDTDKLSVPFWGFTAMIVAIDLYSRQENTKVNFTEAATTPTTATENC</sequence>
<proteinExistence type="predicted"/>
<keyword evidence="4 5" id="KW-0472">Membrane</keyword>
<evidence type="ECO:0000259" key="6">
    <source>
        <dbReference type="Pfam" id="PF04932"/>
    </source>
</evidence>
<dbReference type="GO" id="GO:0016874">
    <property type="term" value="F:ligase activity"/>
    <property type="evidence" value="ECO:0007669"/>
    <property type="project" value="UniProtKB-KW"/>
</dbReference>
<feature type="transmembrane region" description="Helical" evidence="5">
    <location>
        <begin position="134"/>
        <end position="151"/>
    </location>
</feature>
<accession>A0A831PQP7</accession>
<evidence type="ECO:0000256" key="2">
    <source>
        <dbReference type="ARBA" id="ARBA00022692"/>
    </source>
</evidence>
<evidence type="ECO:0000256" key="5">
    <source>
        <dbReference type="SAM" id="Phobius"/>
    </source>
</evidence>
<dbReference type="InterPro" id="IPR051533">
    <property type="entry name" value="WaaL-like"/>
</dbReference>
<evidence type="ECO:0000256" key="4">
    <source>
        <dbReference type="ARBA" id="ARBA00023136"/>
    </source>
</evidence>
<evidence type="ECO:0000256" key="3">
    <source>
        <dbReference type="ARBA" id="ARBA00022989"/>
    </source>
</evidence>
<feature type="transmembrane region" description="Helical" evidence="5">
    <location>
        <begin position="105"/>
        <end position="122"/>
    </location>
</feature>
<protein>
    <submittedName>
        <fullName evidence="7">O-antigen ligase family protein</fullName>
    </submittedName>
</protein>
<dbReference type="Proteomes" id="UP000886047">
    <property type="component" value="Unassembled WGS sequence"/>
</dbReference>
<keyword evidence="7" id="KW-0436">Ligase</keyword>
<evidence type="ECO:0000256" key="1">
    <source>
        <dbReference type="ARBA" id="ARBA00004141"/>
    </source>
</evidence>
<organism evidence="7">
    <name type="scientific">Mariniphaga anaerophila</name>
    <dbReference type="NCBI Taxonomy" id="1484053"/>
    <lineage>
        <taxon>Bacteria</taxon>
        <taxon>Pseudomonadati</taxon>
        <taxon>Bacteroidota</taxon>
        <taxon>Bacteroidia</taxon>
        <taxon>Marinilabiliales</taxon>
        <taxon>Prolixibacteraceae</taxon>
        <taxon>Mariniphaga</taxon>
    </lineage>
</organism>
<feature type="transmembrane region" description="Helical" evidence="5">
    <location>
        <begin position="75"/>
        <end position="93"/>
    </location>
</feature>
<name>A0A831PQP7_9BACT</name>
<dbReference type="InterPro" id="IPR007016">
    <property type="entry name" value="O-antigen_ligase-rel_domated"/>
</dbReference>
<dbReference type="EMBL" id="DSDK01000344">
    <property type="protein sequence ID" value="HDR51216.1"/>
    <property type="molecule type" value="Genomic_DNA"/>
</dbReference>
<dbReference type="Pfam" id="PF04932">
    <property type="entry name" value="Wzy_C"/>
    <property type="match status" value="1"/>
</dbReference>
<gene>
    <name evidence="7" type="ORF">ENN90_06280</name>
</gene>
<dbReference type="GO" id="GO:0016020">
    <property type="term" value="C:membrane"/>
    <property type="evidence" value="ECO:0007669"/>
    <property type="project" value="UniProtKB-SubCell"/>
</dbReference>
<dbReference type="PANTHER" id="PTHR37422">
    <property type="entry name" value="TEICHURONIC ACID BIOSYNTHESIS PROTEIN TUAE"/>
    <property type="match status" value="1"/>
</dbReference>
<evidence type="ECO:0000313" key="7">
    <source>
        <dbReference type="EMBL" id="HDR51216.1"/>
    </source>
</evidence>
<keyword evidence="2 5" id="KW-0812">Transmembrane</keyword>
<reference evidence="7" key="1">
    <citation type="journal article" date="2020" name="mSystems">
        <title>Genome- and Community-Level Interaction Insights into Carbon Utilization and Element Cycling Functions of Hydrothermarchaeota in Hydrothermal Sediment.</title>
        <authorList>
            <person name="Zhou Z."/>
            <person name="Liu Y."/>
            <person name="Xu W."/>
            <person name="Pan J."/>
            <person name="Luo Z.H."/>
            <person name="Li M."/>
        </authorList>
    </citation>
    <scope>NUCLEOTIDE SEQUENCE [LARGE SCALE GENOMIC DNA]</scope>
    <source>
        <strain evidence="7">SpSt-1217</strain>
    </source>
</reference>
<comment type="subcellular location">
    <subcellularLocation>
        <location evidence="1">Membrane</location>
        <topology evidence="1">Multi-pass membrane protein</topology>
    </subcellularLocation>
</comment>
<keyword evidence="3 5" id="KW-1133">Transmembrane helix</keyword>
<comment type="caution">
    <text evidence="7">The sequence shown here is derived from an EMBL/GenBank/DDBJ whole genome shotgun (WGS) entry which is preliminary data.</text>
</comment>
<feature type="domain" description="O-antigen ligase-related" evidence="6">
    <location>
        <begin position="6"/>
        <end position="83"/>
    </location>
</feature>
<dbReference type="AlphaFoldDB" id="A0A831PQP7"/>
<dbReference type="PANTHER" id="PTHR37422:SF13">
    <property type="entry name" value="LIPOPOLYSACCHARIDE BIOSYNTHESIS PROTEIN PA4999-RELATED"/>
    <property type="match status" value="1"/>
</dbReference>